<dbReference type="GO" id="GO:0003677">
    <property type="term" value="F:DNA binding"/>
    <property type="evidence" value="ECO:0007669"/>
    <property type="project" value="InterPro"/>
</dbReference>
<dbReference type="InterPro" id="IPR017956">
    <property type="entry name" value="AT_hook_DNA-bd_motif"/>
</dbReference>
<feature type="coiled-coil region" evidence="1">
    <location>
        <begin position="518"/>
        <end position="545"/>
    </location>
</feature>
<gene>
    <name evidence="3" type="ORF">MAPG_10079</name>
</gene>
<dbReference type="eggNOG" id="ENOG502SASA">
    <property type="taxonomic scope" value="Eukaryota"/>
</dbReference>
<dbReference type="EMBL" id="GL876977">
    <property type="protein sequence ID" value="KLU91561.1"/>
    <property type="molecule type" value="Genomic_DNA"/>
</dbReference>
<keyword evidence="1" id="KW-0175">Coiled coil</keyword>
<accession>A0A0C4EBM7</accession>
<feature type="compositionally biased region" description="Low complexity" evidence="2">
    <location>
        <begin position="157"/>
        <end position="169"/>
    </location>
</feature>
<dbReference type="AlphaFoldDB" id="A0A0C4EBM7"/>
<feature type="compositionally biased region" description="Polar residues" evidence="2">
    <location>
        <begin position="228"/>
        <end position="240"/>
    </location>
</feature>
<dbReference type="STRING" id="644358.A0A0C4EBM7"/>
<name>A0A0C4EBM7_MAGP6</name>
<evidence type="ECO:0000256" key="1">
    <source>
        <dbReference type="SAM" id="Coils"/>
    </source>
</evidence>
<feature type="region of interest" description="Disordered" evidence="2">
    <location>
        <begin position="75"/>
        <end position="386"/>
    </location>
</feature>
<organism evidence="4 5">
    <name type="scientific">Magnaporthiopsis poae (strain ATCC 64411 / 73-15)</name>
    <name type="common">Kentucky bluegrass fungus</name>
    <name type="synonym">Magnaporthe poae</name>
    <dbReference type="NCBI Taxonomy" id="644358"/>
    <lineage>
        <taxon>Eukaryota</taxon>
        <taxon>Fungi</taxon>
        <taxon>Dikarya</taxon>
        <taxon>Ascomycota</taxon>
        <taxon>Pezizomycotina</taxon>
        <taxon>Sordariomycetes</taxon>
        <taxon>Sordariomycetidae</taxon>
        <taxon>Magnaporthales</taxon>
        <taxon>Magnaporthaceae</taxon>
        <taxon>Magnaporthiopsis</taxon>
    </lineage>
</organism>
<reference evidence="4" key="5">
    <citation type="submission" date="2015-06" db="UniProtKB">
        <authorList>
            <consortium name="EnsemblFungi"/>
        </authorList>
    </citation>
    <scope>IDENTIFICATION</scope>
    <source>
        <strain evidence="4">ATCC 64411</strain>
    </source>
</reference>
<evidence type="ECO:0000313" key="5">
    <source>
        <dbReference type="Proteomes" id="UP000011715"/>
    </source>
</evidence>
<reference evidence="3" key="3">
    <citation type="submission" date="2011-03" db="EMBL/GenBank/DDBJ databases">
        <title>Annotation of Magnaporthe poae ATCC 64411.</title>
        <authorList>
            <person name="Ma L.-J."/>
            <person name="Dead R."/>
            <person name="Young S.K."/>
            <person name="Zeng Q."/>
            <person name="Gargeya S."/>
            <person name="Fitzgerald M."/>
            <person name="Haas B."/>
            <person name="Abouelleil A."/>
            <person name="Alvarado L."/>
            <person name="Arachchi H.M."/>
            <person name="Berlin A."/>
            <person name="Brown A."/>
            <person name="Chapman S.B."/>
            <person name="Chen Z."/>
            <person name="Dunbar C."/>
            <person name="Freedman E."/>
            <person name="Gearin G."/>
            <person name="Gellesch M."/>
            <person name="Goldberg J."/>
            <person name="Griggs A."/>
            <person name="Gujja S."/>
            <person name="Heiman D."/>
            <person name="Howarth C."/>
            <person name="Larson L."/>
            <person name="Lui A."/>
            <person name="MacDonald P.J.P."/>
            <person name="Mehta T."/>
            <person name="Montmayeur A."/>
            <person name="Murphy C."/>
            <person name="Neiman D."/>
            <person name="Pearson M."/>
            <person name="Priest M."/>
            <person name="Roberts A."/>
            <person name="Saif S."/>
            <person name="Shea T."/>
            <person name="Shenoy N."/>
            <person name="Sisk P."/>
            <person name="Stolte C."/>
            <person name="Sykes S."/>
            <person name="Yandava C."/>
            <person name="Wortman J."/>
            <person name="Nusbaum C."/>
            <person name="Birren B."/>
        </authorList>
    </citation>
    <scope>NUCLEOTIDE SEQUENCE</scope>
    <source>
        <strain evidence="3">ATCC 64411</strain>
    </source>
</reference>
<dbReference type="InterPro" id="IPR025212">
    <property type="entry name" value="CAD_CENP-Q"/>
</dbReference>
<dbReference type="SMART" id="SM00384">
    <property type="entry name" value="AT_hook"/>
    <property type="match status" value="4"/>
</dbReference>
<evidence type="ECO:0000313" key="4">
    <source>
        <dbReference type="EnsemblFungi" id="MAPG_10079T0"/>
    </source>
</evidence>
<keyword evidence="5" id="KW-1185">Reference proteome</keyword>
<evidence type="ECO:0000313" key="3">
    <source>
        <dbReference type="EMBL" id="KLU91561.1"/>
    </source>
</evidence>
<dbReference type="OMA" id="STIESKW"/>
<dbReference type="EMBL" id="ADBL01002585">
    <property type="status" value="NOT_ANNOTATED_CDS"/>
    <property type="molecule type" value="Genomic_DNA"/>
</dbReference>
<dbReference type="Proteomes" id="UP000011715">
    <property type="component" value="Unassembled WGS sequence"/>
</dbReference>
<evidence type="ECO:0008006" key="6">
    <source>
        <dbReference type="Google" id="ProtNLM"/>
    </source>
</evidence>
<evidence type="ECO:0000256" key="2">
    <source>
        <dbReference type="SAM" id="MobiDB-lite"/>
    </source>
</evidence>
<dbReference type="Pfam" id="PF13094">
    <property type="entry name" value="CENP-Q"/>
    <property type="match status" value="1"/>
</dbReference>
<proteinExistence type="predicted"/>
<dbReference type="PRINTS" id="PR00929">
    <property type="entry name" value="ATHOOK"/>
</dbReference>
<reference evidence="4" key="4">
    <citation type="journal article" date="2015" name="G3 (Bethesda)">
        <title>Genome sequences of three phytopathogenic species of the Magnaporthaceae family of fungi.</title>
        <authorList>
            <person name="Okagaki L.H."/>
            <person name="Nunes C.C."/>
            <person name="Sailsbery J."/>
            <person name="Clay B."/>
            <person name="Brown D."/>
            <person name="John T."/>
            <person name="Oh Y."/>
            <person name="Young N."/>
            <person name="Fitzgerald M."/>
            <person name="Haas B.J."/>
            <person name="Zeng Q."/>
            <person name="Young S."/>
            <person name="Adiconis X."/>
            <person name="Fan L."/>
            <person name="Levin J.Z."/>
            <person name="Mitchell T.K."/>
            <person name="Okubara P.A."/>
            <person name="Farman M.L."/>
            <person name="Kohn L.M."/>
            <person name="Birren B."/>
            <person name="Ma L.-J."/>
            <person name="Dean R.A."/>
        </authorList>
    </citation>
    <scope>NUCLEOTIDE SEQUENCE</scope>
    <source>
        <strain evidence="4">ATCC 64411 / 73-15</strain>
    </source>
</reference>
<dbReference type="OrthoDB" id="2420947at2759"/>
<feature type="compositionally biased region" description="Polar residues" evidence="2">
    <location>
        <begin position="262"/>
        <end position="277"/>
    </location>
</feature>
<protein>
    <recommendedName>
        <fullName evidence="6">Kinetochore protein fta7</fullName>
    </recommendedName>
</protein>
<dbReference type="EnsemblFungi" id="MAPG_10079T0">
    <property type="protein sequence ID" value="MAPG_10079T0"/>
    <property type="gene ID" value="MAPG_10079"/>
</dbReference>
<feature type="compositionally biased region" description="Low complexity" evidence="2">
    <location>
        <begin position="305"/>
        <end position="320"/>
    </location>
</feature>
<sequence>MQLSYCPALKWEPAWREERSRFKESPCSCCSIAVHAWRIQASKCFCCNASRAQKRNRESPDASQDVADASIARARRAMKRQPATAPAAAAEIESEVTLRSRKRRRPNETAGTAPEDGAGDSAPGPKKRGRPARAAPAVEDHVDPAAATAPKRRGRPSAKPVATAAAETEPSPEPDPPPAHANESDDGPRAGKPRGRKKVSAVTQQREEVSQEAENAEAPVRRSKRSSHTLSVNPSASGSENLAEPSSAKAAGAPKRKRGRPSLTSLSIQETQNQTRTPPGPQNGPKKKRGRPSLIGQQTGEPPKASGAERSAAGGETETAPDGQPMRRRQRPSEPEAAGSQELEQRTAETDAEPEAAPRPRKKRPSTQAADAAEEGAGGHPGPIFDSKYQYIQERIQLVPRAKIAAKWGPLDAASIDAVRAILLDAQRPVLYHLRDTQKRQEAASSILSAVCGRIQRKLGRGLPFPPPTLAGGGGVGRGASSSAGQLRSGHEVELDYERAVDAAQALEDQLNPSLHAVELLKAEVEKEERLLEKDYRTLRKLETNARDEAREWKKTLRSSHVLAPEVQGREPPANSLFNDDRGLILAERQTGSIYKVGAAAPSHPSHVSTVDILTTMQDLDDDELLRLSQQMSSHLESMRGNLQQVGSLVPAMTKSKAALQEVLLRHLDSGQCDAVLLG</sequence>
<reference evidence="3" key="1">
    <citation type="submission" date="2010-05" db="EMBL/GenBank/DDBJ databases">
        <title>The Genome Sequence of Magnaporthe poae strain ATCC 64411.</title>
        <authorList>
            <consortium name="The Broad Institute Genome Sequencing Platform"/>
            <consortium name="Broad Institute Genome Sequencing Center for Infectious Disease"/>
            <person name="Ma L.-J."/>
            <person name="Dead R."/>
            <person name="Young S."/>
            <person name="Zeng Q."/>
            <person name="Koehrsen M."/>
            <person name="Alvarado L."/>
            <person name="Berlin A."/>
            <person name="Chapman S.B."/>
            <person name="Chen Z."/>
            <person name="Freedman E."/>
            <person name="Gellesch M."/>
            <person name="Goldberg J."/>
            <person name="Griggs A."/>
            <person name="Gujja S."/>
            <person name="Heilman E.R."/>
            <person name="Heiman D."/>
            <person name="Hepburn T."/>
            <person name="Howarth C."/>
            <person name="Jen D."/>
            <person name="Larson L."/>
            <person name="Mehta T."/>
            <person name="Neiman D."/>
            <person name="Pearson M."/>
            <person name="Roberts A."/>
            <person name="Saif S."/>
            <person name="Shea T."/>
            <person name="Shenoy N."/>
            <person name="Sisk P."/>
            <person name="Stolte C."/>
            <person name="Sykes S."/>
            <person name="Walk T."/>
            <person name="White J."/>
            <person name="Yandava C."/>
            <person name="Haas B."/>
            <person name="Nusbaum C."/>
            <person name="Birren B."/>
        </authorList>
    </citation>
    <scope>NUCLEOTIDE SEQUENCE</scope>
    <source>
        <strain evidence="3">ATCC 64411</strain>
    </source>
</reference>
<dbReference type="VEuPathDB" id="FungiDB:MAPG_10079"/>
<reference evidence="5" key="2">
    <citation type="submission" date="2010-05" db="EMBL/GenBank/DDBJ databases">
        <title>The genome sequence of Magnaporthe poae strain ATCC 64411.</title>
        <authorList>
            <person name="Ma L.-J."/>
            <person name="Dead R."/>
            <person name="Young S."/>
            <person name="Zeng Q."/>
            <person name="Koehrsen M."/>
            <person name="Alvarado L."/>
            <person name="Berlin A."/>
            <person name="Chapman S.B."/>
            <person name="Chen Z."/>
            <person name="Freedman E."/>
            <person name="Gellesch M."/>
            <person name="Goldberg J."/>
            <person name="Griggs A."/>
            <person name="Gujja S."/>
            <person name="Heilman E.R."/>
            <person name="Heiman D."/>
            <person name="Hepburn T."/>
            <person name="Howarth C."/>
            <person name="Jen D."/>
            <person name="Larson L."/>
            <person name="Mehta T."/>
            <person name="Neiman D."/>
            <person name="Pearson M."/>
            <person name="Roberts A."/>
            <person name="Saif S."/>
            <person name="Shea T."/>
            <person name="Shenoy N."/>
            <person name="Sisk P."/>
            <person name="Stolte C."/>
            <person name="Sykes S."/>
            <person name="Walk T."/>
            <person name="White J."/>
            <person name="Yandava C."/>
            <person name="Haas B."/>
            <person name="Nusbaum C."/>
            <person name="Birren B."/>
        </authorList>
    </citation>
    <scope>NUCLEOTIDE SEQUENCE [LARGE SCALE GENOMIC DNA]</scope>
    <source>
        <strain evidence="5">ATCC 64411 / 73-15</strain>
    </source>
</reference>